<keyword evidence="11" id="KW-1185">Reference proteome</keyword>
<evidence type="ECO:0000256" key="8">
    <source>
        <dbReference type="RuleBase" id="RU000673"/>
    </source>
</evidence>
<feature type="binding site" evidence="7">
    <location>
        <position position="102"/>
    </location>
    <ligand>
        <name>tRNA</name>
        <dbReference type="ChEBI" id="CHEBI:17843"/>
    </ligand>
</feature>
<proteinExistence type="inferred from homology"/>
<comment type="function">
    <text evidence="7">Hydrolyzes ribosome-free peptidyl-tRNAs (with 1 or more amino acids incorporated), which drop off the ribosome during protein synthesis, or as a result of ribosome stalling.</text>
</comment>
<sequence>MKWLKRLFAQSLTSENTVITKAEIEQIPNNDVKEVSKKYLIVGLGNIGAEYVNTRHNIGFKVLDYVAQKESLSFETAKLGAITEYSIKGRKLLLLKPNTYMNLSGKAVKYWIEKENIPKENILVITDDLNLPFGTIRIKAKGSDGGHNGLKNIQLLLSTTEYPRFRFGISDEFKKGQQVDYVLGEWNEAEKVKLMERFVIAKEIIESFALAGLSNTMNSFNGK</sequence>
<dbReference type="EC" id="3.1.1.29" evidence="1 7"/>
<accession>A0ABU9N324</accession>
<dbReference type="CDD" id="cd00462">
    <property type="entry name" value="PTH"/>
    <property type="match status" value="1"/>
</dbReference>
<evidence type="ECO:0000256" key="4">
    <source>
        <dbReference type="ARBA" id="ARBA00022884"/>
    </source>
</evidence>
<feature type="active site" description="Proton acceptor" evidence="7">
    <location>
        <position position="56"/>
    </location>
</feature>
<dbReference type="InterPro" id="IPR018171">
    <property type="entry name" value="Pept_tRNA_hydro_CS"/>
</dbReference>
<evidence type="ECO:0000256" key="6">
    <source>
        <dbReference type="ARBA" id="ARBA00050038"/>
    </source>
</evidence>
<dbReference type="HAMAP" id="MF_00083">
    <property type="entry name" value="Pept_tRNA_hydro_bact"/>
    <property type="match status" value="1"/>
</dbReference>
<comment type="function">
    <text evidence="7">Catalyzes the release of premature peptidyl moieties from peptidyl-tRNA molecules trapped in stalled 50S ribosomal subunits, and thus maintains levels of free tRNAs and 50S ribosomes.</text>
</comment>
<evidence type="ECO:0000256" key="5">
    <source>
        <dbReference type="ARBA" id="ARBA00038063"/>
    </source>
</evidence>
<comment type="subunit">
    <text evidence="7">Monomer.</text>
</comment>
<dbReference type="RefSeq" id="WP_342695037.1">
    <property type="nucleotide sequence ID" value="NZ_JBCGDO010000003.1"/>
</dbReference>
<evidence type="ECO:0000256" key="1">
    <source>
        <dbReference type="ARBA" id="ARBA00013260"/>
    </source>
</evidence>
<evidence type="ECO:0000313" key="11">
    <source>
        <dbReference type="Proteomes" id="UP001460072"/>
    </source>
</evidence>
<keyword evidence="4 7" id="KW-0694">RNA-binding</keyword>
<dbReference type="SUPFAM" id="SSF53178">
    <property type="entry name" value="Peptidyl-tRNA hydrolase-like"/>
    <property type="match status" value="1"/>
</dbReference>
<dbReference type="NCBIfam" id="TIGR00447">
    <property type="entry name" value="pth"/>
    <property type="match status" value="1"/>
</dbReference>
<feature type="binding site" evidence="7">
    <location>
        <position position="100"/>
    </location>
    <ligand>
        <name>tRNA</name>
        <dbReference type="ChEBI" id="CHEBI:17843"/>
    </ligand>
</feature>
<dbReference type="InterPro" id="IPR001328">
    <property type="entry name" value="Pept_tRNA_hydro"/>
</dbReference>
<dbReference type="Pfam" id="PF01195">
    <property type="entry name" value="Pept_tRNA_hydro"/>
    <property type="match status" value="1"/>
</dbReference>
<dbReference type="Proteomes" id="UP001460072">
    <property type="component" value="Unassembled WGS sequence"/>
</dbReference>
<protein>
    <recommendedName>
        <fullName evidence="6 7">Peptidyl-tRNA hydrolase</fullName>
        <shortName evidence="7">Pth</shortName>
        <ecNumber evidence="1 7">3.1.1.29</ecNumber>
    </recommendedName>
</protein>
<evidence type="ECO:0000313" key="10">
    <source>
        <dbReference type="EMBL" id="MEM0541811.1"/>
    </source>
</evidence>
<comment type="catalytic activity">
    <reaction evidence="7 8">
        <text>an N-acyl-L-alpha-aminoacyl-tRNA + H2O = an N-acyl-L-amino acid + a tRNA + H(+)</text>
        <dbReference type="Rhea" id="RHEA:54448"/>
        <dbReference type="Rhea" id="RHEA-COMP:10123"/>
        <dbReference type="Rhea" id="RHEA-COMP:13883"/>
        <dbReference type="ChEBI" id="CHEBI:15377"/>
        <dbReference type="ChEBI" id="CHEBI:15378"/>
        <dbReference type="ChEBI" id="CHEBI:59874"/>
        <dbReference type="ChEBI" id="CHEBI:78442"/>
        <dbReference type="ChEBI" id="CHEBI:138191"/>
        <dbReference type="EC" id="3.1.1.29"/>
    </reaction>
</comment>
<evidence type="ECO:0000256" key="7">
    <source>
        <dbReference type="HAMAP-Rule" id="MF_00083"/>
    </source>
</evidence>
<keyword evidence="3 7" id="KW-0378">Hydrolase</keyword>
<keyword evidence="7" id="KW-0963">Cytoplasm</keyword>
<dbReference type="EMBL" id="JBCGDO010000003">
    <property type="protein sequence ID" value="MEM0541811.1"/>
    <property type="molecule type" value="Genomic_DNA"/>
</dbReference>
<feature type="site" description="Stabilizes the basic form of H active site to accept a proton" evidence="7">
    <location>
        <position position="127"/>
    </location>
</feature>
<dbReference type="PANTHER" id="PTHR17224:SF1">
    <property type="entry name" value="PEPTIDYL-TRNA HYDROLASE"/>
    <property type="match status" value="1"/>
</dbReference>
<evidence type="ECO:0000256" key="2">
    <source>
        <dbReference type="ARBA" id="ARBA00022555"/>
    </source>
</evidence>
<gene>
    <name evidence="7 10" type="primary">pth</name>
    <name evidence="10" type="ORF">WFZ85_04230</name>
</gene>
<comment type="caution">
    <text evidence="10">The sequence shown here is derived from an EMBL/GenBank/DDBJ whole genome shotgun (WGS) entry which is preliminary data.</text>
</comment>
<dbReference type="PANTHER" id="PTHR17224">
    <property type="entry name" value="PEPTIDYL-TRNA HYDROLASE"/>
    <property type="match status" value="1"/>
</dbReference>
<dbReference type="Gene3D" id="3.40.50.1470">
    <property type="entry name" value="Peptidyl-tRNA hydrolase"/>
    <property type="match status" value="1"/>
</dbReference>
<comment type="subcellular location">
    <subcellularLocation>
        <location evidence="7">Cytoplasm</location>
    </subcellularLocation>
</comment>
<feature type="binding site" evidence="7">
    <location>
        <position position="51"/>
    </location>
    <ligand>
        <name>tRNA</name>
        <dbReference type="ChEBI" id="CHEBI:17843"/>
    </ligand>
</feature>
<organism evidence="10 11">
    <name type="scientific">Flavobacterium aureirubrum</name>
    <dbReference type="NCBI Taxonomy" id="3133147"/>
    <lineage>
        <taxon>Bacteria</taxon>
        <taxon>Pseudomonadati</taxon>
        <taxon>Bacteroidota</taxon>
        <taxon>Flavobacteriia</taxon>
        <taxon>Flavobacteriales</taxon>
        <taxon>Flavobacteriaceae</taxon>
        <taxon>Flavobacterium</taxon>
    </lineage>
</organism>
<name>A0ABU9N324_9FLAO</name>
<dbReference type="PROSITE" id="PS01195">
    <property type="entry name" value="PEPT_TRNA_HYDROL_1"/>
    <property type="match status" value="1"/>
</dbReference>
<feature type="binding site" evidence="7">
    <location>
        <position position="148"/>
    </location>
    <ligand>
        <name>tRNA</name>
        <dbReference type="ChEBI" id="CHEBI:17843"/>
    </ligand>
</feature>
<comment type="similarity">
    <text evidence="5 7 9">Belongs to the PTH family.</text>
</comment>
<feature type="site" description="Discriminates between blocked and unblocked aminoacyl-tRNA" evidence="7">
    <location>
        <position position="46"/>
    </location>
</feature>
<dbReference type="PROSITE" id="PS01196">
    <property type="entry name" value="PEPT_TRNA_HYDROL_2"/>
    <property type="match status" value="1"/>
</dbReference>
<reference evidence="10 11" key="1">
    <citation type="submission" date="2024-03" db="EMBL/GenBank/DDBJ databases">
        <title>Two novel species of the genus Flavobacterium exhibiting potentially degradation of complex polysaccharides.</title>
        <authorList>
            <person name="Lian X."/>
        </authorList>
    </citation>
    <scope>NUCLEOTIDE SEQUENCE [LARGE SCALE GENOMIC DNA]</scope>
    <source>
        <strain evidence="11">j3</strain>
    </source>
</reference>
<dbReference type="GO" id="GO:0004045">
    <property type="term" value="F:peptidyl-tRNA hydrolase activity"/>
    <property type="evidence" value="ECO:0007669"/>
    <property type="project" value="UniProtKB-EC"/>
</dbReference>
<keyword evidence="2 7" id="KW-0820">tRNA-binding</keyword>
<evidence type="ECO:0000256" key="9">
    <source>
        <dbReference type="RuleBase" id="RU004320"/>
    </source>
</evidence>
<evidence type="ECO:0000256" key="3">
    <source>
        <dbReference type="ARBA" id="ARBA00022801"/>
    </source>
</evidence>
<dbReference type="InterPro" id="IPR036416">
    <property type="entry name" value="Pept_tRNA_hydro_sf"/>
</dbReference>